<keyword evidence="2 4" id="KW-0472">Membrane</keyword>
<evidence type="ECO:0000313" key="9">
    <source>
        <dbReference type="Proteomes" id="UP001301442"/>
    </source>
</evidence>
<feature type="signal peptide" evidence="5">
    <location>
        <begin position="1"/>
        <end position="48"/>
    </location>
</feature>
<dbReference type="InterPro" id="IPR037066">
    <property type="entry name" value="Plug_dom_sf"/>
</dbReference>
<feature type="chain" id="PRO_5045820002" evidence="5">
    <location>
        <begin position="49"/>
        <end position="988"/>
    </location>
</feature>
<dbReference type="Proteomes" id="UP001301442">
    <property type="component" value="Chromosome"/>
</dbReference>
<dbReference type="InterPro" id="IPR000531">
    <property type="entry name" value="Beta-barrel_TonB"/>
</dbReference>
<dbReference type="Pfam" id="PF00593">
    <property type="entry name" value="TonB_dep_Rec_b-barrel"/>
    <property type="match status" value="1"/>
</dbReference>
<dbReference type="RefSeq" id="WP_348394563.1">
    <property type="nucleotide sequence ID" value="NZ_CP136600.1"/>
</dbReference>
<accession>A0ABZ0GII4</accession>
<evidence type="ECO:0000256" key="4">
    <source>
        <dbReference type="RuleBase" id="RU003357"/>
    </source>
</evidence>
<organism evidence="8 9">
    <name type="scientific">Thalassotalea fonticola</name>
    <dbReference type="NCBI Taxonomy" id="3065649"/>
    <lineage>
        <taxon>Bacteria</taxon>
        <taxon>Pseudomonadati</taxon>
        <taxon>Pseudomonadota</taxon>
        <taxon>Gammaproteobacteria</taxon>
        <taxon>Alteromonadales</taxon>
        <taxon>Colwelliaceae</taxon>
        <taxon>Thalassotalea</taxon>
    </lineage>
</organism>
<dbReference type="InterPro" id="IPR012910">
    <property type="entry name" value="Plug_dom"/>
</dbReference>
<gene>
    <name evidence="8" type="ORF">RI844_10165</name>
</gene>
<keyword evidence="8" id="KW-0675">Receptor</keyword>
<evidence type="ECO:0000259" key="6">
    <source>
        <dbReference type="Pfam" id="PF00593"/>
    </source>
</evidence>
<feature type="domain" description="TonB-dependent receptor-like beta-barrel" evidence="6">
    <location>
        <begin position="491"/>
        <end position="955"/>
    </location>
</feature>
<evidence type="ECO:0000256" key="3">
    <source>
        <dbReference type="ARBA" id="ARBA00023237"/>
    </source>
</evidence>
<evidence type="ECO:0000313" key="8">
    <source>
        <dbReference type="EMBL" id="WOH35747.1"/>
    </source>
</evidence>
<evidence type="ECO:0000256" key="5">
    <source>
        <dbReference type="SAM" id="SignalP"/>
    </source>
</evidence>
<protein>
    <submittedName>
        <fullName evidence="8">TonB-dependent receptor</fullName>
    </submittedName>
</protein>
<feature type="domain" description="TonB-dependent receptor plug" evidence="7">
    <location>
        <begin position="87"/>
        <end position="187"/>
    </location>
</feature>
<keyword evidence="9" id="KW-1185">Reference proteome</keyword>
<dbReference type="SUPFAM" id="SSF56935">
    <property type="entry name" value="Porins"/>
    <property type="match status" value="1"/>
</dbReference>
<comment type="subcellular location">
    <subcellularLocation>
        <location evidence="1 4">Cell outer membrane</location>
    </subcellularLocation>
</comment>
<dbReference type="Gene3D" id="2.170.130.10">
    <property type="entry name" value="TonB-dependent receptor, plug domain"/>
    <property type="match status" value="1"/>
</dbReference>
<dbReference type="Pfam" id="PF07715">
    <property type="entry name" value="Plug"/>
    <property type="match status" value="1"/>
</dbReference>
<evidence type="ECO:0000256" key="2">
    <source>
        <dbReference type="ARBA" id="ARBA00023136"/>
    </source>
</evidence>
<dbReference type="NCBIfam" id="TIGR01782">
    <property type="entry name" value="TonB-Xanth-Caul"/>
    <property type="match status" value="1"/>
</dbReference>
<keyword evidence="5" id="KW-0732">Signal</keyword>
<comment type="similarity">
    <text evidence="4">Belongs to the TonB-dependent receptor family.</text>
</comment>
<evidence type="ECO:0000256" key="1">
    <source>
        <dbReference type="ARBA" id="ARBA00004442"/>
    </source>
</evidence>
<sequence length="988" mass="110259">MNKHLTTKRKQLSKLISQHLMTANSKKICLPVLCLGLALPVLSASAIAEEKQDQTKEQAEAKELEVIEVEGYRNVLKESIAAKKFETAIVDVITTEDIGNLPATSLSDVLGTITGAGITRAKGGGTEVSLRGLGPKLSATRFNGRDATNGTGNRTVNFSQFPSELVNSIKIYKSQRADLVEGGIAGVIEIGSVRPLDYGKQRIQLEVKGSHSEGADEMDNADPWGSKGTLSYVDQFDLGEMGDFGLTFGVQRYEVSNPQDRMNGSSAWSACDATVVPELESGGHRYPRCNNKPNEVLPENSNRDNPFYLATNSYALVQQGEEDERNAVFSAMQWQPNNELEFNLDLQYSEREYIEDRHQLVFEDLRRVGPNPIFNDAGVLQSYSGTSPISTQDRYYMREEEYKGVGFEVEWVASDRLTLTADLSYSSTTRSDLDRRARLRTQQYDIYGNETPLKQAFPDVSYMVPYSYEVAGDVPSFYVDPSILDVNDHSMFADSLNLYRDSSTKEHEITAASFDALYEVDSNWLTSVSAGVRIAQMTYDQEKFRKSFAQGDRDENRRVNELCRQDFPQDDFLDGVSGAAITSWATFDTLCLYREYTGSEDPGLPDQLRSPDHVDVDEDTNSAYIMAEFATEIGDLPLSGNFGVRFVETKNYATGLREEYKVVEQGDQGNIELIPTGDFNEVDFEHDYFDVLPSVNVSLALQDDLLLRGAVYRALSRPDPSKLGSGRDFTPDNSEDGFPTVEDAIKSVKAKGSPGLEPLRAWNADLSLEWYANDETIVAGAVYYKQFEGGLIPTVIDESYIIDGEEVIIPVSQDKTTDEESTLTGFEFSVSHVFSYLPQPFAGLGMKLGYNYADNDYETHDIKLGDKEIDGEYYEGIIPSAGMSGFSEEVASAQLFYKIGKLELQGIYKYRSSYHKDFLSGNNQLRIIDDSEVFDARATYRLNKNVRVTLEGRNLTDEPVVHDMPVVGSQRDYQSYGPTYYLGVRVNL</sequence>
<dbReference type="EMBL" id="CP136600">
    <property type="protein sequence ID" value="WOH35747.1"/>
    <property type="molecule type" value="Genomic_DNA"/>
</dbReference>
<dbReference type="InterPro" id="IPR010104">
    <property type="entry name" value="TonB_rcpt_bac"/>
</dbReference>
<proteinExistence type="inferred from homology"/>
<keyword evidence="3" id="KW-0998">Cell outer membrane</keyword>
<name>A0ABZ0GII4_9GAMM</name>
<keyword evidence="4" id="KW-0798">TonB box</keyword>
<dbReference type="PANTHER" id="PTHR40980">
    <property type="entry name" value="PLUG DOMAIN-CONTAINING PROTEIN"/>
    <property type="match status" value="1"/>
</dbReference>
<dbReference type="PANTHER" id="PTHR40980:SF4">
    <property type="entry name" value="TONB-DEPENDENT RECEPTOR-LIKE BETA-BARREL DOMAIN-CONTAINING PROTEIN"/>
    <property type="match status" value="1"/>
</dbReference>
<dbReference type="InterPro" id="IPR036942">
    <property type="entry name" value="Beta-barrel_TonB_sf"/>
</dbReference>
<reference evidence="8 9" key="1">
    <citation type="submission" date="2023-09" db="EMBL/GenBank/DDBJ databases">
        <authorList>
            <person name="Qi X."/>
        </authorList>
    </citation>
    <scope>NUCLEOTIDE SEQUENCE [LARGE SCALE GENOMIC DNA]</scope>
    <source>
        <strain evidence="8 9">S1-1</strain>
    </source>
</reference>
<dbReference type="Gene3D" id="2.40.170.20">
    <property type="entry name" value="TonB-dependent receptor, beta-barrel domain"/>
    <property type="match status" value="1"/>
</dbReference>
<evidence type="ECO:0000259" key="7">
    <source>
        <dbReference type="Pfam" id="PF07715"/>
    </source>
</evidence>